<comment type="caution">
    <text evidence="2">The sequence shown here is derived from an EMBL/GenBank/DDBJ whole genome shotgun (WGS) entry which is preliminary data.</text>
</comment>
<name>A0AAW2F5X8_9HYME</name>
<reference evidence="2 3" key="1">
    <citation type="submission" date="2023-03" db="EMBL/GenBank/DDBJ databases">
        <title>High recombination rates correlate with genetic variation in Cardiocondyla obscurior ants.</title>
        <authorList>
            <person name="Errbii M."/>
        </authorList>
    </citation>
    <scope>NUCLEOTIDE SEQUENCE [LARGE SCALE GENOMIC DNA]</scope>
    <source>
        <strain evidence="2">Alpha-2009</strain>
        <tissue evidence="2">Whole body</tissue>
    </source>
</reference>
<protein>
    <submittedName>
        <fullName evidence="2">Uncharacterized protein</fullName>
    </submittedName>
</protein>
<feature type="compositionally biased region" description="Pro residues" evidence="1">
    <location>
        <begin position="61"/>
        <end position="78"/>
    </location>
</feature>
<feature type="region of interest" description="Disordered" evidence="1">
    <location>
        <begin position="38"/>
        <end position="97"/>
    </location>
</feature>
<accession>A0AAW2F5X8</accession>
<organism evidence="2 3">
    <name type="scientific">Cardiocondyla obscurior</name>
    <dbReference type="NCBI Taxonomy" id="286306"/>
    <lineage>
        <taxon>Eukaryota</taxon>
        <taxon>Metazoa</taxon>
        <taxon>Ecdysozoa</taxon>
        <taxon>Arthropoda</taxon>
        <taxon>Hexapoda</taxon>
        <taxon>Insecta</taxon>
        <taxon>Pterygota</taxon>
        <taxon>Neoptera</taxon>
        <taxon>Endopterygota</taxon>
        <taxon>Hymenoptera</taxon>
        <taxon>Apocrita</taxon>
        <taxon>Aculeata</taxon>
        <taxon>Formicoidea</taxon>
        <taxon>Formicidae</taxon>
        <taxon>Myrmicinae</taxon>
        <taxon>Cardiocondyla</taxon>
    </lineage>
</organism>
<evidence type="ECO:0000313" key="2">
    <source>
        <dbReference type="EMBL" id="KAL0110883.1"/>
    </source>
</evidence>
<dbReference type="EMBL" id="JADYXP020000014">
    <property type="protein sequence ID" value="KAL0110883.1"/>
    <property type="molecule type" value="Genomic_DNA"/>
</dbReference>
<dbReference type="Proteomes" id="UP001430953">
    <property type="component" value="Unassembled WGS sequence"/>
</dbReference>
<sequence length="133" mass="14519">MQVGASCVVIDGDFAAAAAAVVVAVVKYVSIPRVPMRPLFHVNSRPPEHRRPSSRRNCLPSPSPPPPPPPPPLPPPPGRQRRRWANRRATPGTTVSPKIIKRNGRMVFEPTLTVSLSRTRVCHVSVTATINCR</sequence>
<evidence type="ECO:0000313" key="3">
    <source>
        <dbReference type="Proteomes" id="UP001430953"/>
    </source>
</evidence>
<evidence type="ECO:0000256" key="1">
    <source>
        <dbReference type="SAM" id="MobiDB-lite"/>
    </source>
</evidence>
<keyword evidence="3" id="KW-1185">Reference proteome</keyword>
<dbReference type="AlphaFoldDB" id="A0AAW2F5X8"/>
<gene>
    <name evidence="2" type="ORF">PUN28_014077</name>
</gene>
<proteinExistence type="predicted"/>